<evidence type="ECO:0000313" key="1">
    <source>
        <dbReference type="EMBL" id="KAJ7362400.1"/>
    </source>
</evidence>
<proteinExistence type="predicted"/>
<dbReference type="AlphaFoldDB" id="A0AAD7F2F2"/>
<protein>
    <submittedName>
        <fullName evidence="1">Uncharacterized protein</fullName>
    </submittedName>
</protein>
<sequence>MGSLLGIWALVWADDEEEGDYTVNHAEGGAAHGGLWHIVQPIFAPPHGIRAKVCKVAGTVKERESARMNIVLNTISEIHGTTYRDSLVLNMLHSFHTRYALLPEEWAVVVLNTYSIECLNLTPVLTATDCFPKTLVDLILFAPASIPVARTAEFMVLLHLLGNTTWVKAPGVCLRIPGAWITLTPPPPVGLEIQCVTSLVVVRDFAVDVGALAEFLSPFEPGLRWVKFQPITRCVLEHMHIVDELRQKLLWVKGVLCVRSMREETQMGSHQKEEGKEGV</sequence>
<gene>
    <name evidence="1" type="ORF">DFH08DRAFT_799436</name>
</gene>
<evidence type="ECO:0000313" key="2">
    <source>
        <dbReference type="Proteomes" id="UP001218218"/>
    </source>
</evidence>
<comment type="caution">
    <text evidence="1">The sequence shown here is derived from an EMBL/GenBank/DDBJ whole genome shotgun (WGS) entry which is preliminary data.</text>
</comment>
<reference evidence="1" key="1">
    <citation type="submission" date="2023-03" db="EMBL/GenBank/DDBJ databases">
        <title>Massive genome expansion in bonnet fungi (Mycena s.s.) driven by repeated elements and novel gene families across ecological guilds.</title>
        <authorList>
            <consortium name="Lawrence Berkeley National Laboratory"/>
            <person name="Harder C.B."/>
            <person name="Miyauchi S."/>
            <person name="Viragh M."/>
            <person name="Kuo A."/>
            <person name="Thoen E."/>
            <person name="Andreopoulos B."/>
            <person name="Lu D."/>
            <person name="Skrede I."/>
            <person name="Drula E."/>
            <person name="Henrissat B."/>
            <person name="Morin E."/>
            <person name="Kohler A."/>
            <person name="Barry K."/>
            <person name="LaButti K."/>
            <person name="Morin E."/>
            <person name="Salamov A."/>
            <person name="Lipzen A."/>
            <person name="Mereny Z."/>
            <person name="Hegedus B."/>
            <person name="Baldrian P."/>
            <person name="Stursova M."/>
            <person name="Weitz H."/>
            <person name="Taylor A."/>
            <person name="Grigoriev I.V."/>
            <person name="Nagy L.G."/>
            <person name="Martin F."/>
            <person name="Kauserud H."/>
        </authorList>
    </citation>
    <scope>NUCLEOTIDE SEQUENCE</scope>
    <source>
        <strain evidence="1">CBHHK002</strain>
    </source>
</reference>
<accession>A0AAD7F2F2</accession>
<organism evidence="1 2">
    <name type="scientific">Mycena albidolilacea</name>
    <dbReference type="NCBI Taxonomy" id="1033008"/>
    <lineage>
        <taxon>Eukaryota</taxon>
        <taxon>Fungi</taxon>
        <taxon>Dikarya</taxon>
        <taxon>Basidiomycota</taxon>
        <taxon>Agaricomycotina</taxon>
        <taxon>Agaricomycetes</taxon>
        <taxon>Agaricomycetidae</taxon>
        <taxon>Agaricales</taxon>
        <taxon>Marasmiineae</taxon>
        <taxon>Mycenaceae</taxon>
        <taxon>Mycena</taxon>
    </lineage>
</organism>
<keyword evidence="2" id="KW-1185">Reference proteome</keyword>
<name>A0AAD7F2F2_9AGAR</name>
<dbReference type="Proteomes" id="UP001218218">
    <property type="component" value="Unassembled WGS sequence"/>
</dbReference>
<dbReference type="EMBL" id="JARIHO010000004">
    <property type="protein sequence ID" value="KAJ7362400.1"/>
    <property type="molecule type" value="Genomic_DNA"/>
</dbReference>